<gene>
    <name evidence="1" type="ORF">ACFFIX_24925</name>
</gene>
<evidence type="ECO:0000313" key="1">
    <source>
        <dbReference type="EMBL" id="MFC0274576.1"/>
    </source>
</evidence>
<comment type="caution">
    <text evidence="1">The sequence shown here is derived from an EMBL/GenBank/DDBJ whole genome shotgun (WGS) entry which is preliminary data.</text>
</comment>
<organism evidence="1 2">
    <name type="scientific">Metabacillus herbersteinensis</name>
    <dbReference type="NCBI Taxonomy" id="283816"/>
    <lineage>
        <taxon>Bacteria</taxon>
        <taxon>Bacillati</taxon>
        <taxon>Bacillota</taxon>
        <taxon>Bacilli</taxon>
        <taxon>Bacillales</taxon>
        <taxon>Bacillaceae</taxon>
        <taxon>Metabacillus</taxon>
    </lineage>
</organism>
<keyword evidence="2" id="KW-1185">Reference proteome</keyword>
<dbReference type="Proteomes" id="UP001589854">
    <property type="component" value="Unassembled WGS sequence"/>
</dbReference>
<proteinExistence type="predicted"/>
<evidence type="ECO:0000313" key="2">
    <source>
        <dbReference type="Proteomes" id="UP001589854"/>
    </source>
</evidence>
<accession>A0ABV6GLL0</accession>
<sequence>MNNDFERELPSTALNPQMSVSTNHVRRVVGNTVSELETVETTTMILQDDEE</sequence>
<name>A0ABV6GLL0_9BACI</name>
<reference evidence="1 2" key="1">
    <citation type="submission" date="2024-09" db="EMBL/GenBank/DDBJ databases">
        <authorList>
            <person name="Sun Q."/>
            <person name="Mori K."/>
        </authorList>
    </citation>
    <scope>NUCLEOTIDE SEQUENCE [LARGE SCALE GENOMIC DNA]</scope>
    <source>
        <strain evidence="1 2">CCM 7228</strain>
    </source>
</reference>
<protein>
    <submittedName>
        <fullName evidence="1">Uncharacterized protein</fullName>
    </submittedName>
</protein>
<dbReference type="EMBL" id="JBHLVO010000039">
    <property type="protein sequence ID" value="MFC0274576.1"/>
    <property type="molecule type" value="Genomic_DNA"/>
</dbReference>
<dbReference type="RefSeq" id="WP_378938964.1">
    <property type="nucleotide sequence ID" value="NZ_JBHLVO010000039.1"/>
</dbReference>